<evidence type="ECO:0000313" key="3">
    <source>
        <dbReference type="Proteomes" id="UP000039865"/>
    </source>
</evidence>
<name>A0A078AZJ7_STYLE</name>
<dbReference type="InParanoid" id="A0A078AZJ7"/>
<feature type="compositionally biased region" description="Polar residues" evidence="1">
    <location>
        <begin position="10"/>
        <end position="25"/>
    </location>
</feature>
<evidence type="ECO:0000313" key="2">
    <source>
        <dbReference type="EMBL" id="CDW87589.1"/>
    </source>
</evidence>
<dbReference type="Proteomes" id="UP000039865">
    <property type="component" value="Unassembled WGS sequence"/>
</dbReference>
<keyword evidence="3" id="KW-1185">Reference proteome</keyword>
<protein>
    <submittedName>
        <fullName evidence="2">Uncharacterized protein</fullName>
    </submittedName>
</protein>
<evidence type="ECO:0000256" key="1">
    <source>
        <dbReference type="SAM" id="MobiDB-lite"/>
    </source>
</evidence>
<dbReference type="AlphaFoldDB" id="A0A078AZJ7"/>
<reference evidence="2 3" key="1">
    <citation type="submission" date="2014-06" db="EMBL/GenBank/DDBJ databases">
        <authorList>
            <person name="Swart Estienne"/>
        </authorList>
    </citation>
    <scope>NUCLEOTIDE SEQUENCE [LARGE SCALE GENOMIC DNA]</scope>
    <source>
        <strain evidence="2 3">130c</strain>
    </source>
</reference>
<accession>A0A078AZJ7</accession>
<organism evidence="2 3">
    <name type="scientific">Stylonychia lemnae</name>
    <name type="common">Ciliate</name>
    <dbReference type="NCBI Taxonomy" id="5949"/>
    <lineage>
        <taxon>Eukaryota</taxon>
        <taxon>Sar</taxon>
        <taxon>Alveolata</taxon>
        <taxon>Ciliophora</taxon>
        <taxon>Intramacronucleata</taxon>
        <taxon>Spirotrichea</taxon>
        <taxon>Stichotrichia</taxon>
        <taxon>Sporadotrichida</taxon>
        <taxon>Oxytrichidae</taxon>
        <taxon>Stylonychinae</taxon>
        <taxon>Stylonychia</taxon>
    </lineage>
</organism>
<sequence>MQLQEDDIFGTSSRGSIGRNIQQDMKSQDNDSLKSFSSQSSSHQKKFVQVTCNGKTAQFELSFTNLLKEFLDTNSSSVLSQRNEQYVFFQVTENELFIQLKKATNFQDLTQKQFLDQEQIQLVIDIVQRNADNELTFGVEDEGEERVSDQNDLQFNFGDSNENLNIEKEIPNIIAIINEDHYLGQQIDQIPHIFQNLSKLDGIRNNMTLFDVVSKYLIQRESLSLLNNMIIENDCLRYLSVHIQLKEIKKTLNQWIQELKNSSQLPLKIKIENMIKLIYSMIGNLQGKELITNSKLSFKCLIMVLKMIIDKYAFKDKEITILIKIMVLVPKNKRHQIVGDIFSKVQILSYLDMISNDFHLLLSRAKGYEVFYKNDFLDLIIESLTLKFYGMMQNSSSENSPEEERLFSEKLINISQQIQLNIEKQEKQNPFIIGSQIKCIILSFLHKYFLIAQDHAQVVERFDQLIDIFYEKNEIAIRDAFFETLCWFFENYIESVHTLLSQKILKFIQQINHQVLNYQVFQSSSRLLGILFPDQQKNKSIRVSIHVIDKNSSVSIGHCFGNLALNQNEKINIQEIKEILGLQKSGIDDINLRMKVGKGFYQDLEFNHSGDSLFKFKQLDYIVLFYEVDQNQWRDNGQLNDFMIIRNQDHRQSSQQRFKANRQNGFNSLIHLLKSPLN</sequence>
<dbReference type="EMBL" id="CCKQ01015752">
    <property type="protein sequence ID" value="CDW87589.1"/>
    <property type="molecule type" value="Genomic_DNA"/>
</dbReference>
<feature type="region of interest" description="Disordered" evidence="1">
    <location>
        <begin position="1"/>
        <end position="38"/>
    </location>
</feature>
<gene>
    <name evidence="2" type="primary">Contig13319.g14210</name>
    <name evidence="2" type="ORF">STYLEM_16695</name>
</gene>
<proteinExistence type="predicted"/>